<dbReference type="InterPro" id="IPR003131">
    <property type="entry name" value="T1-type_BTB"/>
</dbReference>
<dbReference type="FunFam" id="1.10.287.70:FF:000002">
    <property type="entry name" value="Potassium voltage-gated channel subfamily a member"/>
    <property type="match status" value="1"/>
</dbReference>
<evidence type="ECO:0000259" key="14">
    <source>
        <dbReference type="SMART" id="SM00225"/>
    </source>
</evidence>
<feature type="compositionally biased region" description="Polar residues" evidence="12">
    <location>
        <begin position="430"/>
        <end position="440"/>
    </location>
</feature>
<evidence type="ECO:0000256" key="9">
    <source>
        <dbReference type="ARBA" id="ARBA00023065"/>
    </source>
</evidence>
<dbReference type="Gene3D" id="3.30.710.10">
    <property type="entry name" value="Potassium Channel Kv1.1, Chain A"/>
    <property type="match status" value="1"/>
</dbReference>
<keyword evidence="9" id="KW-0406">Ion transport</keyword>
<keyword evidence="15" id="KW-1185">Reference proteome</keyword>
<organism evidence="15 16">
    <name type="scientific">Octopus sinensis</name>
    <name type="common">East Asian common octopus</name>
    <dbReference type="NCBI Taxonomy" id="2607531"/>
    <lineage>
        <taxon>Eukaryota</taxon>
        <taxon>Metazoa</taxon>
        <taxon>Spiralia</taxon>
        <taxon>Lophotrochozoa</taxon>
        <taxon>Mollusca</taxon>
        <taxon>Cephalopoda</taxon>
        <taxon>Coleoidea</taxon>
        <taxon>Octopodiformes</taxon>
        <taxon>Octopoda</taxon>
        <taxon>Incirrata</taxon>
        <taxon>Octopodidae</taxon>
        <taxon>Octopus</taxon>
    </lineage>
</organism>
<evidence type="ECO:0000256" key="7">
    <source>
        <dbReference type="ARBA" id="ARBA00022958"/>
    </source>
</evidence>
<dbReference type="PRINTS" id="PR00169">
    <property type="entry name" value="KCHANNEL"/>
</dbReference>
<evidence type="ECO:0000256" key="1">
    <source>
        <dbReference type="ARBA" id="ARBA00004141"/>
    </source>
</evidence>
<feature type="compositionally biased region" description="Basic and acidic residues" evidence="12">
    <location>
        <begin position="414"/>
        <end position="424"/>
    </location>
</feature>
<dbReference type="KEGG" id="osn:115230546"/>
<dbReference type="Proteomes" id="UP000515154">
    <property type="component" value="Unplaced"/>
</dbReference>
<dbReference type="GO" id="GO:0005251">
    <property type="term" value="F:delayed rectifier potassium channel activity"/>
    <property type="evidence" value="ECO:0007669"/>
    <property type="project" value="TreeGrafter"/>
</dbReference>
<dbReference type="PRINTS" id="PR01496">
    <property type="entry name" value="SHAKERCHANEL"/>
</dbReference>
<keyword evidence="6" id="KW-0851">Voltage-gated channel</keyword>
<keyword evidence="3" id="KW-0633">Potassium transport</keyword>
<keyword evidence="5" id="KW-0631">Potassium channel</keyword>
<dbReference type="AlphaFoldDB" id="A0A6P7U2Q8"/>
<evidence type="ECO:0000256" key="11">
    <source>
        <dbReference type="ARBA" id="ARBA00023303"/>
    </source>
</evidence>
<dbReference type="GO" id="GO:0008076">
    <property type="term" value="C:voltage-gated potassium channel complex"/>
    <property type="evidence" value="ECO:0007669"/>
    <property type="project" value="InterPro"/>
</dbReference>
<evidence type="ECO:0000313" key="16">
    <source>
        <dbReference type="RefSeq" id="XP_029656560.1"/>
    </source>
</evidence>
<evidence type="ECO:0000256" key="12">
    <source>
        <dbReference type="SAM" id="MobiDB-lite"/>
    </source>
</evidence>
<dbReference type="Gene3D" id="1.20.120.350">
    <property type="entry name" value="Voltage-gated potassium channels. Chain C"/>
    <property type="match status" value="1"/>
</dbReference>
<dbReference type="Pfam" id="PF02214">
    <property type="entry name" value="BTB_2"/>
    <property type="match status" value="1"/>
</dbReference>
<dbReference type="InterPro" id="IPR000210">
    <property type="entry name" value="BTB/POZ_dom"/>
</dbReference>
<evidence type="ECO:0000256" key="6">
    <source>
        <dbReference type="ARBA" id="ARBA00022882"/>
    </source>
</evidence>
<feature type="transmembrane region" description="Helical" evidence="13">
    <location>
        <begin position="214"/>
        <end position="235"/>
    </location>
</feature>
<dbReference type="GO" id="GO:0051260">
    <property type="term" value="P:protein homooligomerization"/>
    <property type="evidence" value="ECO:0007669"/>
    <property type="project" value="InterPro"/>
</dbReference>
<dbReference type="SUPFAM" id="SSF81324">
    <property type="entry name" value="Voltage-gated potassium channels"/>
    <property type="match status" value="1"/>
</dbReference>
<dbReference type="FunFam" id="1.20.120.350:FF:000074">
    <property type="entry name" value="SHaW family of potassium channels"/>
    <property type="match status" value="1"/>
</dbReference>
<dbReference type="InterPro" id="IPR028325">
    <property type="entry name" value="VG_K_chnl"/>
</dbReference>
<dbReference type="PANTHER" id="PTHR11537">
    <property type="entry name" value="VOLTAGE-GATED POTASSIUM CHANNEL"/>
    <property type="match status" value="1"/>
</dbReference>
<dbReference type="InterPro" id="IPR003972">
    <property type="entry name" value="K_chnl_volt-dep_Kv1"/>
</dbReference>
<keyword evidence="7" id="KW-0630">Potassium</keyword>
<dbReference type="SMART" id="SM00225">
    <property type="entry name" value="BTB"/>
    <property type="match status" value="1"/>
</dbReference>
<dbReference type="InterPro" id="IPR027359">
    <property type="entry name" value="Volt_channel_dom_sf"/>
</dbReference>
<feature type="transmembrane region" description="Helical" evidence="13">
    <location>
        <begin position="164"/>
        <end position="184"/>
    </location>
</feature>
<feature type="domain" description="BTB" evidence="14">
    <location>
        <begin position="32"/>
        <end position="133"/>
    </location>
</feature>
<dbReference type="PRINTS" id="PR01491">
    <property type="entry name" value="KVCHANNEL"/>
</dbReference>
<gene>
    <name evidence="16" type="primary">LOC115230546</name>
</gene>
<dbReference type="PANTHER" id="PTHR11537:SF113">
    <property type="entry name" value="POTASSIUM VOLTAGE-GATED CHANNEL PROTEIN SHAKER"/>
    <property type="match status" value="1"/>
</dbReference>
<feature type="region of interest" description="Disordered" evidence="12">
    <location>
        <begin position="414"/>
        <end position="440"/>
    </location>
</feature>
<keyword evidence="10 13" id="KW-0472">Membrane</keyword>
<feature type="transmembrane region" description="Helical" evidence="13">
    <location>
        <begin position="314"/>
        <end position="334"/>
    </location>
</feature>
<evidence type="ECO:0000256" key="5">
    <source>
        <dbReference type="ARBA" id="ARBA00022826"/>
    </source>
</evidence>
<dbReference type="Pfam" id="PF00520">
    <property type="entry name" value="Ion_trans"/>
    <property type="match status" value="1"/>
</dbReference>
<dbReference type="RefSeq" id="XP_029656560.1">
    <property type="nucleotide sequence ID" value="XM_029800700.1"/>
</dbReference>
<evidence type="ECO:0000256" key="13">
    <source>
        <dbReference type="SAM" id="Phobius"/>
    </source>
</evidence>
<dbReference type="InterPro" id="IPR011333">
    <property type="entry name" value="SKP1/BTB/POZ_sf"/>
</dbReference>
<evidence type="ECO:0000256" key="2">
    <source>
        <dbReference type="ARBA" id="ARBA00022448"/>
    </source>
</evidence>
<accession>A0A6P7U2Q8</accession>
<proteinExistence type="predicted"/>
<evidence type="ECO:0000313" key="15">
    <source>
        <dbReference type="Proteomes" id="UP000515154"/>
    </source>
</evidence>
<dbReference type="SUPFAM" id="SSF54695">
    <property type="entry name" value="POZ domain"/>
    <property type="match status" value="1"/>
</dbReference>
<evidence type="ECO:0000256" key="4">
    <source>
        <dbReference type="ARBA" id="ARBA00022692"/>
    </source>
</evidence>
<dbReference type="GO" id="GO:0001508">
    <property type="term" value="P:action potential"/>
    <property type="evidence" value="ECO:0007669"/>
    <property type="project" value="TreeGrafter"/>
</dbReference>
<keyword evidence="2" id="KW-0813">Transport</keyword>
<sequence length="440" mass="50735">MAIDLINIKERESEDDTQFVHAERQDIQINNQRIVVNVSGLRFETYIKTLETFPNTLLGSSNTRMKFYDEEKNELFFNRSRSCFEHILYYYQSGGTIRYPPNIPIEIFIEEIEFFCLNPELISQIRKENLSKPKEKDVLPEKLLRKRLWLIIEYPESSLGARIFAAWSICVIMVSITMFCIETLPQYSVTTITTNSNNVTTKNHYIKQEYEKSFFAIETACIVWFSFELVARFILSPQKCHFAKNLLNVIDLLSITPYFITLATKEFYNNEASSIEVIRVIRLVRVFRIFKLSRHSKGLQILGKTLKTSLREMVMLGFFLCVIVVLFSSAVYFAEFHLSDTQFNSIPDAFWWAVVTITTVGYGDIRPIGLWGKIVGALCAVAGVLTIALPVPVIVSNFNHFYQLETEKKKILRNDTEAGNEHKSHISAKSKVSPSNESKI</sequence>
<reference evidence="16" key="1">
    <citation type="submission" date="2025-08" db="UniProtKB">
        <authorList>
            <consortium name="RefSeq"/>
        </authorList>
    </citation>
    <scope>IDENTIFICATION</scope>
</reference>
<evidence type="ECO:0000256" key="10">
    <source>
        <dbReference type="ARBA" id="ARBA00023136"/>
    </source>
</evidence>
<keyword evidence="8 13" id="KW-1133">Transmembrane helix</keyword>
<name>A0A6P7U2Q8_9MOLL</name>
<dbReference type="InterPro" id="IPR003968">
    <property type="entry name" value="K_chnl_volt-dep_Kv"/>
</dbReference>
<keyword evidence="4 13" id="KW-0812">Transmembrane</keyword>
<evidence type="ECO:0000256" key="3">
    <source>
        <dbReference type="ARBA" id="ARBA00022538"/>
    </source>
</evidence>
<keyword evidence="11" id="KW-0407">Ion channel</keyword>
<protein>
    <submittedName>
        <fullName evidence="16">Potassium voltage-gated channel subfamily A member 10-like</fullName>
    </submittedName>
</protein>
<dbReference type="InterPro" id="IPR005821">
    <property type="entry name" value="Ion_trans_dom"/>
</dbReference>
<evidence type="ECO:0000256" key="8">
    <source>
        <dbReference type="ARBA" id="ARBA00022989"/>
    </source>
</evidence>
<feature type="transmembrane region" description="Helical" evidence="13">
    <location>
        <begin position="374"/>
        <end position="395"/>
    </location>
</feature>
<dbReference type="Gene3D" id="1.10.287.70">
    <property type="match status" value="1"/>
</dbReference>
<comment type="subcellular location">
    <subcellularLocation>
        <location evidence="1">Membrane</location>
        <topology evidence="1">Multi-pass membrane protein</topology>
    </subcellularLocation>
</comment>